<keyword evidence="5" id="KW-1185">Reference proteome</keyword>
<dbReference type="PANTHER" id="PTHR43877">
    <property type="entry name" value="AMINOALKYLPHOSPHONATE N-ACETYLTRANSFERASE-RELATED-RELATED"/>
    <property type="match status" value="1"/>
</dbReference>
<dbReference type="SUPFAM" id="SSF55729">
    <property type="entry name" value="Acyl-CoA N-acyltransferases (Nat)"/>
    <property type="match status" value="1"/>
</dbReference>
<dbReference type="PROSITE" id="PS51186">
    <property type="entry name" value="GNAT"/>
    <property type="match status" value="1"/>
</dbReference>
<reference evidence="4 5" key="1">
    <citation type="submission" date="2019-06" db="EMBL/GenBank/DDBJ databases">
        <title>Sequencing the genomes of 1000 actinobacteria strains.</title>
        <authorList>
            <person name="Klenk H.-P."/>
        </authorList>
    </citation>
    <scope>NUCLEOTIDE SEQUENCE [LARGE SCALE GENOMIC DNA]</scope>
    <source>
        <strain evidence="4 5">DSM 10596</strain>
    </source>
</reference>
<dbReference type="RefSeq" id="WP_142113110.1">
    <property type="nucleotide sequence ID" value="NZ_BAAATB010000006.1"/>
</dbReference>
<organism evidence="4 5">
    <name type="scientific">Rarobacter incanus</name>
    <dbReference type="NCBI Taxonomy" id="153494"/>
    <lineage>
        <taxon>Bacteria</taxon>
        <taxon>Bacillati</taxon>
        <taxon>Actinomycetota</taxon>
        <taxon>Actinomycetes</taxon>
        <taxon>Micrococcales</taxon>
        <taxon>Rarobacteraceae</taxon>
        <taxon>Rarobacter</taxon>
    </lineage>
</organism>
<sequence>MDGTPLEFSIRVARPEDAASIAGVHVTSWRQAYSGVIPDTYLSGIDVAERAVRWSRELASPTHRTWVATTGASAVVGFASLGESRDEDAGRLTLELLTLYLHPQVWGRGVARALMRTVIDHVPAANDVTLWVLADNDRARQFYRRHGFSEDGVERMATFDNTDVLELRYRRK</sequence>
<feature type="domain" description="N-acetyltransferase" evidence="3">
    <location>
        <begin position="8"/>
        <end position="172"/>
    </location>
</feature>
<evidence type="ECO:0000259" key="3">
    <source>
        <dbReference type="PROSITE" id="PS51186"/>
    </source>
</evidence>
<keyword evidence="2 4" id="KW-0012">Acyltransferase</keyword>
<evidence type="ECO:0000313" key="5">
    <source>
        <dbReference type="Proteomes" id="UP000316181"/>
    </source>
</evidence>
<dbReference type="EMBL" id="VFNV01000001">
    <property type="protein sequence ID" value="TQK77258.1"/>
    <property type="molecule type" value="Genomic_DNA"/>
</dbReference>
<dbReference type="AlphaFoldDB" id="A0A542SRQ1"/>
<dbReference type="InterPro" id="IPR000182">
    <property type="entry name" value="GNAT_dom"/>
</dbReference>
<evidence type="ECO:0000256" key="1">
    <source>
        <dbReference type="ARBA" id="ARBA00022679"/>
    </source>
</evidence>
<accession>A0A542SRQ1</accession>
<dbReference type="Proteomes" id="UP000316181">
    <property type="component" value="Unassembled WGS sequence"/>
</dbReference>
<evidence type="ECO:0000256" key="2">
    <source>
        <dbReference type="ARBA" id="ARBA00023315"/>
    </source>
</evidence>
<name>A0A542SRQ1_9MICO</name>
<protein>
    <submittedName>
        <fullName evidence="4">L-amino acid N-acyltransferase YncA</fullName>
    </submittedName>
</protein>
<dbReference type="Pfam" id="PF00583">
    <property type="entry name" value="Acetyltransf_1"/>
    <property type="match status" value="1"/>
</dbReference>
<dbReference type="Gene3D" id="3.40.630.30">
    <property type="match status" value="1"/>
</dbReference>
<comment type="caution">
    <text evidence="4">The sequence shown here is derived from an EMBL/GenBank/DDBJ whole genome shotgun (WGS) entry which is preliminary data.</text>
</comment>
<dbReference type="InterPro" id="IPR050832">
    <property type="entry name" value="Bact_Acetyltransf"/>
</dbReference>
<keyword evidence="1 4" id="KW-0808">Transferase</keyword>
<gene>
    <name evidence="4" type="ORF">FB389_1977</name>
</gene>
<proteinExistence type="predicted"/>
<dbReference type="OrthoDB" id="5243635at2"/>
<dbReference type="GO" id="GO:0016747">
    <property type="term" value="F:acyltransferase activity, transferring groups other than amino-acyl groups"/>
    <property type="evidence" value="ECO:0007669"/>
    <property type="project" value="InterPro"/>
</dbReference>
<evidence type="ECO:0000313" key="4">
    <source>
        <dbReference type="EMBL" id="TQK77258.1"/>
    </source>
</evidence>
<dbReference type="InterPro" id="IPR016181">
    <property type="entry name" value="Acyl_CoA_acyltransferase"/>
</dbReference>